<accession>A0ACC2W8K2</accession>
<proteinExistence type="predicted"/>
<reference evidence="1" key="1">
    <citation type="submission" date="2023-04" db="EMBL/GenBank/DDBJ databases">
        <title>Draft Genome sequencing of Naganishia species isolated from polar environments using Oxford Nanopore Technology.</title>
        <authorList>
            <person name="Leo P."/>
            <person name="Venkateswaran K."/>
        </authorList>
    </citation>
    <scope>NUCLEOTIDE SEQUENCE</scope>
    <source>
        <strain evidence="1">MNA-CCFEE 5262</strain>
    </source>
</reference>
<keyword evidence="2" id="KW-1185">Reference proteome</keyword>
<gene>
    <name evidence="1" type="ORF">QFC20_003637</name>
</gene>
<protein>
    <submittedName>
        <fullName evidence="1">Uncharacterized protein</fullName>
    </submittedName>
</protein>
<name>A0ACC2W8K2_9TREE</name>
<sequence length="273" mass="30993">MLASALLATLLAALTLACPEHDFHTRSLQKRAEETNMTWAYEASYDWGRLSPDYVLCQDGTQQAPIPLRLDQGLSLRHAPTMSGYDRNVSGSFYNWGYRPAMTLSHAQGDFTSLPHFTFEEEPGQNETVYMSGWHIHAPADHSVQGDRSKAELHFVHVTADGHPRAVLAFRIDPGSHNSEFFGQMPDLISFRETSKRVDTQINLDLAMLEAERFSEFWTYRGSLTSPPCTEGIRFYVARQIIFVGVEQMRAILRVSHYSARAEQEVWQHDINA</sequence>
<organism evidence="1 2">
    <name type="scientific">Naganishia adeliensis</name>
    <dbReference type="NCBI Taxonomy" id="92952"/>
    <lineage>
        <taxon>Eukaryota</taxon>
        <taxon>Fungi</taxon>
        <taxon>Dikarya</taxon>
        <taxon>Basidiomycota</taxon>
        <taxon>Agaricomycotina</taxon>
        <taxon>Tremellomycetes</taxon>
        <taxon>Filobasidiales</taxon>
        <taxon>Filobasidiaceae</taxon>
        <taxon>Naganishia</taxon>
    </lineage>
</organism>
<dbReference type="Proteomes" id="UP001230649">
    <property type="component" value="Unassembled WGS sequence"/>
</dbReference>
<evidence type="ECO:0000313" key="2">
    <source>
        <dbReference type="Proteomes" id="UP001230649"/>
    </source>
</evidence>
<comment type="caution">
    <text evidence="1">The sequence shown here is derived from an EMBL/GenBank/DDBJ whole genome shotgun (WGS) entry which is preliminary data.</text>
</comment>
<dbReference type="EMBL" id="JASBWS010000034">
    <property type="protein sequence ID" value="KAJ9108068.1"/>
    <property type="molecule type" value="Genomic_DNA"/>
</dbReference>
<evidence type="ECO:0000313" key="1">
    <source>
        <dbReference type="EMBL" id="KAJ9108068.1"/>
    </source>
</evidence>